<name>A0A7C4AH24_9BACT</name>
<organism evidence="2">
    <name type="scientific">Fundidesulfovibrio putealis</name>
    <dbReference type="NCBI Taxonomy" id="270496"/>
    <lineage>
        <taxon>Bacteria</taxon>
        <taxon>Pseudomonadati</taxon>
        <taxon>Thermodesulfobacteriota</taxon>
        <taxon>Desulfovibrionia</taxon>
        <taxon>Desulfovibrionales</taxon>
        <taxon>Desulfovibrionaceae</taxon>
        <taxon>Fundidesulfovibrio</taxon>
    </lineage>
</organism>
<dbReference type="Pfam" id="PF00027">
    <property type="entry name" value="cNMP_binding"/>
    <property type="match status" value="1"/>
</dbReference>
<dbReference type="PANTHER" id="PTHR24567">
    <property type="entry name" value="CRP FAMILY TRANSCRIPTIONAL REGULATORY PROTEIN"/>
    <property type="match status" value="1"/>
</dbReference>
<evidence type="ECO:0000259" key="1">
    <source>
        <dbReference type="PROSITE" id="PS50042"/>
    </source>
</evidence>
<dbReference type="Pfam" id="PF01706">
    <property type="entry name" value="FliG_C"/>
    <property type="match status" value="1"/>
</dbReference>
<dbReference type="GO" id="GO:0003700">
    <property type="term" value="F:DNA-binding transcription factor activity"/>
    <property type="evidence" value="ECO:0007669"/>
    <property type="project" value="TreeGrafter"/>
</dbReference>
<dbReference type="SUPFAM" id="SSF48029">
    <property type="entry name" value="FliG"/>
    <property type="match status" value="1"/>
</dbReference>
<dbReference type="InterPro" id="IPR018490">
    <property type="entry name" value="cNMP-bd_dom_sf"/>
</dbReference>
<dbReference type="GO" id="GO:0005829">
    <property type="term" value="C:cytosol"/>
    <property type="evidence" value="ECO:0007669"/>
    <property type="project" value="TreeGrafter"/>
</dbReference>
<reference evidence="2" key="1">
    <citation type="journal article" date="2020" name="mSystems">
        <title>Genome- and Community-Level Interaction Insights into Carbon Utilization and Element Cycling Functions of Hydrothermarchaeota in Hydrothermal Sediment.</title>
        <authorList>
            <person name="Zhou Z."/>
            <person name="Liu Y."/>
            <person name="Xu W."/>
            <person name="Pan J."/>
            <person name="Luo Z.H."/>
            <person name="Li M."/>
        </authorList>
    </citation>
    <scope>NUCLEOTIDE SEQUENCE [LARGE SCALE GENOMIC DNA]</scope>
    <source>
        <strain evidence="2">SpSt-413</strain>
    </source>
</reference>
<dbReference type="Gene3D" id="1.10.220.30">
    <property type="match status" value="1"/>
</dbReference>
<dbReference type="InterPro" id="IPR050397">
    <property type="entry name" value="Env_Response_Regulators"/>
</dbReference>
<evidence type="ECO:0000313" key="2">
    <source>
        <dbReference type="EMBL" id="HGG92585.1"/>
    </source>
</evidence>
<dbReference type="SUPFAM" id="SSF51206">
    <property type="entry name" value="cAMP-binding domain-like"/>
    <property type="match status" value="1"/>
</dbReference>
<feature type="domain" description="Cyclic nucleotide-binding" evidence="1">
    <location>
        <begin position="17"/>
        <end position="117"/>
    </location>
</feature>
<dbReference type="PANTHER" id="PTHR24567:SF74">
    <property type="entry name" value="HTH-TYPE TRANSCRIPTIONAL REGULATOR ARCR"/>
    <property type="match status" value="1"/>
</dbReference>
<protein>
    <submittedName>
        <fullName evidence="2">Cyclic nucleotide-binding domain-containing protein</fullName>
    </submittedName>
</protein>
<dbReference type="PROSITE" id="PS00889">
    <property type="entry name" value="CNMP_BINDING_2"/>
    <property type="match status" value="1"/>
</dbReference>
<dbReference type="InterPro" id="IPR018488">
    <property type="entry name" value="cNMP-bd_CS"/>
</dbReference>
<sequence length="403" mass="45099">MEHTAAMKTQDVGDKTRSFHKGQVIYKEGQTSNEAYIITQGSVSLYRLSGNKRITLGIMRPGQIFGEMGVITEERRTACAEALEYTQVIVLDQNLLHTLLLKSPRPVQIITTYLVERVRALNARVAERVCSNTFASVCSVLLLAWRAVARNAPKGETPQLSTVDVSRTIKDILLISQVEIDEILDKLTKVHVVAITDIKGARYRKDPLLGTVKKSADFVKERLLSIPDTERFAQVTRNLAREQEDQCACDMEFMDLDDFSAHVNAQPDTVLKKIAYGEIAHSMVFFHKPSALEYAREKGEAFFQKARRPRLKPEDLQSLEDIPAVDNTTLEEALSRLGFYKVSVLAAIAGEEVRTKIFHNLSKKIAGVVREEVERMGQPDPAEAADVEDELLTLIKTMKGLNG</sequence>
<dbReference type="CDD" id="cd00038">
    <property type="entry name" value="CAP_ED"/>
    <property type="match status" value="1"/>
</dbReference>
<dbReference type="AlphaFoldDB" id="A0A7C4AH24"/>
<dbReference type="SMART" id="SM00100">
    <property type="entry name" value="cNMP"/>
    <property type="match status" value="1"/>
</dbReference>
<gene>
    <name evidence="2" type="ORF">ENR59_06485</name>
</gene>
<dbReference type="PROSITE" id="PS50042">
    <property type="entry name" value="CNMP_BINDING_3"/>
    <property type="match status" value="1"/>
</dbReference>
<dbReference type="InterPro" id="IPR011002">
    <property type="entry name" value="FliG_a-hlx"/>
</dbReference>
<comment type="caution">
    <text evidence="2">The sequence shown here is derived from an EMBL/GenBank/DDBJ whole genome shotgun (WGS) entry which is preliminary data.</text>
</comment>
<accession>A0A7C4AH24</accession>
<dbReference type="InterPro" id="IPR014710">
    <property type="entry name" value="RmlC-like_jellyroll"/>
</dbReference>
<dbReference type="InterPro" id="IPR023087">
    <property type="entry name" value="Flg_Motor_Flig_C"/>
</dbReference>
<proteinExistence type="predicted"/>
<dbReference type="Gene3D" id="2.60.120.10">
    <property type="entry name" value="Jelly Rolls"/>
    <property type="match status" value="1"/>
</dbReference>
<dbReference type="InterPro" id="IPR000595">
    <property type="entry name" value="cNMP-bd_dom"/>
</dbReference>
<dbReference type="EMBL" id="DSRP01000449">
    <property type="protein sequence ID" value="HGG92585.1"/>
    <property type="molecule type" value="Genomic_DNA"/>
</dbReference>